<gene>
    <name evidence="20" type="primary">LOC106467152</name>
</gene>
<feature type="transmembrane region" description="Helical" evidence="18">
    <location>
        <begin position="57"/>
        <end position="79"/>
    </location>
</feature>
<evidence type="ECO:0000256" key="10">
    <source>
        <dbReference type="ARBA" id="ARBA00022946"/>
    </source>
</evidence>
<keyword evidence="8 18" id="KW-0812">Transmembrane</keyword>
<evidence type="ECO:0000313" key="20">
    <source>
        <dbReference type="RefSeq" id="XP_022250993.1"/>
    </source>
</evidence>
<evidence type="ECO:0000256" key="17">
    <source>
        <dbReference type="SAM" id="Coils"/>
    </source>
</evidence>
<evidence type="ECO:0000256" key="5">
    <source>
        <dbReference type="ARBA" id="ARBA00015175"/>
    </source>
</evidence>
<keyword evidence="12 18" id="KW-1133">Transmembrane helix</keyword>
<comment type="subunit">
    <text evidence="4">Complex I is composed of 45 different subunits.</text>
</comment>
<comment type="subcellular location">
    <subcellularLocation>
        <location evidence="2">Mitochondrion inner membrane</location>
        <topology evidence="2">Single-pass membrane protein</topology>
    </subcellularLocation>
</comment>
<sequence length="181" mass="21814">MMIRLISNDGYVELVSFQKFDFCCCLFLPDQLRHSSGNKHMPIHPSRFQWNKFKDAVHFYVLLGVIPLGLLVFCVNVFIGPAELAEIPEGYEPKHWEYYRHPIQQFFARYIYPSPEQEYEKTLHFLNEEKEKAELRLLEKKVRQLMEQRGDYKAWYYIPAPAKHHRYDRKEAEEFDDSRGY</sequence>
<comment type="function">
    <text evidence="1">Accessory subunit of the mitochondrial membrane respiratory chain NADH dehydrogenase (Complex I), that is believed not to be involved in catalysis. Complex I functions in the transfer of electrons from NADH to the respiratory chain. The immediate electron acceptor for the enzyme is believed to be ubiquinone.</text>
</comment>
<dbReference type="Pfam" id="PF09781">
    <property type="entry name" value="NDUF_B5"/>
    <property type="match status" value="1"/>
</dbReference>
<evidence type="ECO:0000256" key="9">
    <source>
        <dbReference type="ARBA" id="ARBA00022792"/>
    </source>
</evidence>
<evidence type="ECO:0000256" key="11">
    <source>
        <dbReference type="ARBA" id="ARBA00022982"/>
    </source>
</evidence>
<dbReference type="RefSeq" id="XP_022250993.1">
    <property type="nucleotide sequence ID" value="XM_022395285.1"/>
</dbReference>
<proteinExistence type="inferred from homology"/>
<accession>A0ABM1T537</accession>
<evidence type="ECO:0000256" key="7">
    <source>
        <dbReference type="ARBA" id="ARBA00022660"/>
    </source>
</evidence>
<evidence type="ECO:0000256" key="15">
    <source>
        <dbReference type="ARBA" id="ARBA00032395"/>
    </source>
</evidence>
<evidence type="ECO:0000256" key="6">
    <source>
        <dbReference type="ARBA" id="ARBA00022448"/>
    </source>
</evidence>
<organism evidence="19 20">
    <name type="scientific">Limulus polyphemus</name>
    <name type="common">Atlantic horseshoe crab</name>
    <dbReference type="NCBI Taxonomy" id="6850"/>
    <lineage>
        <taxon>Eukaryota</taxon>
        <taxon>Metazoa</taxon>
        <taxon>Ecdysozoa</taxon>
        <taxon>Arthropoda</taxon>
        <taxon>Chelicerata</taxon>
        <taxon>Merostomata</taxon>
        <taxon>Xiphosura</taxon>
        <taxon>Limulidae</taxon>
        <taxon>Limulus</taxon>
    </lineage>
</organism>
<evidence type="ECO:0000256" key="12">
    <source>
        <dbReference type="ARBA" id="ARBA00022989"/>
    </source>
</evidence>
<keyword evidence="9" id="KW-0999">Mitochondrion inner membrane</keyword>
<evidence type="ECO:0000256" key="8">
    <source>
        <dbReference type="ARBA" id="ARBA00022692"/>
    </source>
</evidence>
<keyword evidence="11" id="KW-0249">Electron transport</keyword>
<evidence type="ECO:0000313" key="19">
    <source>
        <dbReference type="Proteomes" id="UP000694941"/>
    </source>
</evidence>
<evidence type="ECO:0000256" key="2">
    <source>
        <dbReference type="ARBA" id="ARBA00004434"/>
    </source>
</evidence>
<dbReference type="GeneID" id="106467152"/>
<dbReference type="InterPro" id="IPR019173">
    <property type="entry name" value="NADH_UbQ_OxRdtase_B5_su"/>
</dbReference>
<protein>
    <recommendedName>
        <fullName evidence="5">NADH dehydrogenase [ubiquinone] 1 beta subcomplex subunit 5, mitochondrial</fullName>
    </recommendedName>
    <alternativeName>
        <fullName evidence="16">Complex I-SGDH</fullName>
    </alternativeName>
    <alternativeName>
        <fullName evidence="15">NADH-ubiquinone oxidoreductase SGDH subunit</fullName>
    </alternativeName>
</protein>
<feature type="coiled-coil region" evidence="17">
    <location>
        <begin position="116"/>
        <end position="148"/>
    </location>
</feature>
<evidence type="ECO:0000256" key="1">
    <source>
        <dbReference type="ARBA" id="ARBA00003195"/>
    </source>
</evidence>
<evidence type="ECO:0000256" key="13">
    <source>
        <dbReference type="ARBA" id="ARBA00023128"/>
    </source>
</evidence>
<evidence type="ECO:0000256" key="3">
    <source>
        <dbReference type="ARBA" id="ARBA00007152"/>
    </source>
</evidence>
<keyword evidence="6" id="KW-0813">Transport</keyword>
<reference evidence="20" key="1">
    <citation type="submission" date="2025-08" db="UniProtKB">
        <authorList>
            <consortium name="RefSeq"/>
        </authorList>
    </citation>
    <scope>IDENTIFICATION</scope>
    <source>
        <tissue evidence="20">Muscle</tissue>
    </source>
</reference>
<comment type="similarity">
    <text evidence="3">Belongs to the complex I NDUFB5 subunit family.</text>
</comment>
<keyword evidence="10" id="KW-0809">Transit peptide</keyword>
<name>A0ABM1T537_LIMPO</name>
<evidence type="ECO:0000256" key="14">
    <source>
        <dbReference type="ARBA" id="ARBA00023136"/>
    </source>
</evidence>
<keyword evidence="17" id="KW-0175">Coiled coil</keyword>
<keyword evidence="13" id="KW-0496">Mitochondrion</keyword>
<evidence type="ECO:0000256" key="4">
    <source>
        <dbReference type="ARBA" id="ARBA00011533"/>
    </source>
</evidence>
<dbReference type="PANTHER" id="PTHR13178:SF0">
    <property type="entry name" value="NADH DEHYDROGENASE [UBIQUINONE] 1 BETA SUBCOMPLEX SUBUNIT 5, MITOCHONDRIAL"/>
    <property type="match status" value="1"/>
</dbReference>
<keyword evidence="7" id="KW-0679">Respiratory chain</keyword>
<evidence type="ECO:0000256" key="18">
    <source>
        <dbReference type="SAM" id="Phobius"/>
    </source>
</evidence>
<evidence type="ECO:0000256" key="16">
    <source>
        <dbReference type="ARBA" id="ARBA00032550"/>
    </source>
</evidence>
<dbReference type="Proteomes" id="UP000694941">
    <property type="component" value="Unplaced"/>
</dbReference>
<keyword evidence="14 18" id="KW-0472">Membrane</keyword>
<keyword evidence="19" id="KW-1185">Reference proteome</keyword>
<dbReference type="PANTHER" id="PTHR13178">
    <property type="entry name" value="NADH-UBIQUINONE OXIDOREDUCTASE SGDH SUBUNIT"/>
    <property type="match status" value="1"/>
</dbReference>